<evidence type="ECO:0000313" key="4">
    <source>
        <dbReference type="Proteomes" id="UP000184085"/>
    </source>
</evidence>
<organism evidence="3 4">
    <name type="scientific">Donghicola eburneus</name>
    <dbReference type="NCBI Taxonomy" id="393278"/>
    <lineage>
        <taxon>Bacteria</taxon>
        <taxon>Pseudomonadati</taxon>
        <taxon>Pseudomonadota</taxon>
        <taxon>Alphaproteobacteria</taxon>
        <taxon>Rhodobacterales</taxon>
        <taxon>Roseobacteraceae</taxon>
        <taxon>Donghicola</taxon>
    </lineage>
</organism>
<evidence type="ECO:0000259" key="2">
    <source>
        <dbReference type="Pfam" id="PF02120"/>
    </source>
</evidence>
<evidence type="ECO:0000256" key="1">
    <source>
        <dbReference type="SAM" id="MobiDB-lite"/>
    </source>
</evidence>
<gene>
    <name evidence="3" type="ORF">KARMA_3711</name>
</gene>
<dbReference type="InterPro" id="IPR021136">
    <property type="entry name" value="Flagellar_hook_control-like_C"/>
</dbReference>
<feature type="compositionally biased region" description="Polar residues" evidence="1">
    <location>
        <begin position="452"/>
        <end position="465"/>
    </location>
</feature>
<feature type="region of interest" description="Disordered" evidence="1">
    <location>
        <begin position="119"/>
        <end position="160"/>
    </location>
</feature>
<feature type="domain" description="Flagellar hook-length control protein-like C-terminal" evidence="2">
    <location>
        <begin position="384"/>
        <end position="450"/>
    </location>
</feature>
<dbReference type="Pfam" id="PF02120">
    <property type="entry name" value="Flg_hook"/>
    <property type="match status" value="1"/>
</dbReference>
<feature type="region of interest" description="Disordered" evidence="1">
    <location>
        <begin position="449"/>
        <end position="471"/>
    </location>
</feature>
<dbReference type="RefSeq" id="WP_072709092.1">
    <property type="nucleotide sequence ID" value="NZ_FMJB01000064.1"/>
</dbReference>
<keyword evidence="4" id="KW-1185">Reference proteome</keyword>
<dbReference type="EMBL" id="FMJB01000064">
    <property type="protein sequence ID" value="SCM69472.1"/>
    <property type="molecule type" value="Genomic_DNA"/>
</dbReference>
<accession>A0A1M4N3L5</accession>
<sequence>MIPPLVQIALLDSLFTSAGAAEKSSGEISFEDILRRDENLAIVPATAELASDTISSNESKMALDAQGFEDIADETEAFGSSELVVLGADELSKSVVIRAESGFPANSVDVIGLSDVDTVEKSDQAEDKKGEVCEQPVDDFDSNRHHQADTPEDTNPLISESSVERHSRSLVSRGTEVQEAPEAWTVPVNELPLARAIESKSPSSALSDISAAEAALTRQVGKEAPILAEAIGESPLRHVGLNMARNAVSETTAKNVLFNQPIANSQVEKAKFQVGTNDEFAQKSASDFSLPTSEIEPERAPKEDIVALNKSAPKRADDRFIAEAPETQLAEENRIQPLSGFETPLTVSRSFVATQSVSATRIVLTLPQVEEMVRLAVQTGMDGKIEVELQPLDLGRMKLTFKQDQQGMTVIVEAEKPETVEQIKRHLEHLSSDLKPQGDIVPRFRFEGGSFGQSAREGQNPQQPVRKSRSKAFGNDMSDAATHANRLMNSEIVSGNLDIRV</sequence>
<feature type="compositionally biased region" description="Basic and acidic residues" evidence="1">
    <location>
        <begin position="119"/>
        <end position="132"/>
    </location>
</feature>
<reference evidence="4" key="1">
    <citation type="submission" date="2016-09" db="EMBL/GenBank/DDBJ databases">
        <authorList>
            <person name="Wibberg D."/>
        </authorList>
    </citation>
    <scope>NUCLEOTIDE SEQUENCE [LARGE SCALE GENOMIC DNA]</scope>
</reference>
<dbReference type="AlphaFoldDB" id="A0A1M4N3L5"/>
<name>A0A1M4N3L5_9RHOB</name>
<evidence type="ECO:0000313" key="3">
    <source>
        <dbReference type="EMBL" id="SCM69472.1"/>
    </source>
</evidence>
<dbReference type="Gene3D" id="3.30.750.140">
    <property type="match status" value="1"/>
</dbReference>
<dbReference type="InterPro" id="IPR038610">
    <property type="entry name" value="FliK-like_C_sf"/>
</dbReference>
<dbReference type="Proteomes" id="UP000184085">
    <property type="component" value="Unassembled WGS sequence"/>
</dbReference>
<protein>
    <recommendedName>
        <fullName evidence="2">Flagellar hook-length control protein-like C-terminal domain-containing protein</fullName>
    </recommendedName>
</protein>
<proteinExistence type="predicted"/>